<keyword evidence="1" id="KW-0472">Membrane</keyword>
<dbReference type="AlphaFoldDB" id="A0A672RQ58"/>
<accession>A0A672RQ58</accession>
<evidence type="ECO:0000313" key="2">
    <source>
        <dbReference type="Ensembl" id="ENSSGRP00000091540.1"/>
    </source>
</evidence>
<reference evidence="2" key="2">
    <citation type="submission" date="2025-09" db="UniProtKB">
        <authorList>
            <consortium name="Ensembl"/>
        </authorList>
    </citation>
    <scope>IDENTIFICATION</scope>
</reference>
<evidence type="ECO:0000313" key="3">
    <source>
        <dbReference type="Proteomes" id="UP000472262"/>
    </source>
</evidence>
<reference evidence="2" key="1">
    <citation type="submission" date="2025-08" db="UniProtKB">
        <authorList>
            <consortium name="Ensembl"/>
        </authorList>
    </citation>
    <scope>IDENTIFICATION</scope>
</reference>
<keyword evidence="1" id="KW-0812">Transmembrane</keyword>
<feature type="transmembrane region" description="Helical" evidence="1">
    <location>
        <begin position="21"/>
        <end position="46"/>
    </location>
</feature>
<name>A0A672RQ58_SINGR</name>
<dbReference type="Proteomes" id="UP000472262">
    <property type="component" value="Unassembled WGS sequence"/>
</dbReference>
<sequence length="118" mass="13970">MHQSQKQNKKKTLQLENAKKYIYILYTVLLRHLCCFAASRSGYFALIEVTRNYKMYQDISLENVETAVHDFRLYRGLVMQQENDSKNVFLSPELKTTVMLWHELKKAVLLRQPGPDYP</sequence>
<keyword evidence="1" id="KW-1133">Transmembrane helix</keyword>
<proteinExistence type="predicted"/>
<dbReference type="Ensembl" id="ENSSGRT00000097438.1">
    <property type="protein sequence ID" value="ENSSGRP00000091540.1"/>
    <property type="gene ID" value="ENSSGRG00000045905.1"/>
</dbReference>
<protein>
    <submittedName>
        <fullName evidence="2">Uncharacterized protein</fullName>
    </submittedName>
</protein>
<keyword evidence="3" id="KW-1185">Reference proteome</keyword>
<organism evidence="2 3">
    <name type="scientific">Sinocyclocheilus grahami</name>
    <name type="common">Dianchi golden-line fish</name>
    <name type="synonym">Barbus grahami</name>
    <dbReference type="NCBI Taxonomy" id="75366"/>
    <lineage>
        <taxon>Eukaryota</taxon>
        <taxon>Metazoa</taxon>
        <taxon>Chordata</taxon>
        <taxon>Craniata</taxon>
        <taxon>Vertebrata</taxon>
        <taxon>Euteleostomi</taxon>
        <taxon>Actinopterygii</taxon>
        <taxon>Neopterygii</taxon>
        <taxon>Teleostei</taxon>
        <taxon>Ostariophysi</taxon>
        <taxon>Cypriniformes</taxon>
        <taxon>Cyprinidae</taxon>
        <taxon>Cyprininae</taxon>
        <taxon>Sinocyclocheilus</taxon>
    </lineage>
</organism>
<evidence type="ECO:0000256" key="1">
    <source>
        <dbReference type="SAM" id="Phobius"/>
    </source>
</evidence>
<dbReference type="InParanoid" id="A0A672RQ58"/>